<dbReference type="InterPro" id="IPR015422">
    <property type="entry name" value="PyrdxlP-dep_Trfase_small"/>
</dbReference>
<comment type="similarity">
    <text evidence="4 10">Belongs to the class-III pyridoxal-phosphate-dependent aminotransferase family.</text>
</comment>
<evidence type="ECO:0000313" key="11">
    <source>
        <dbReference type="EMBL" id="KAG8463345.1"/>
    </source>
</evidence>
<dbReference type="FunFam" id="3.40.640.10:FF:000004">
    <property type="entry name" value="Acetylornithine aminotransferase"/>
    <property type="match status" value="1"/>
</dbReference>
<keyword evidence="12" id="KW-1185">Reference proteome</keyword>
<evidence type="ECO:0000256" key="6">
    <source>
        <dbReference type="ARBA" id="ARBA00022576"/>
    </source>
</evidence>
<proteinExistence type="inferred from homology"/>
<dbReference type="EMBL" id="JAGTXO010000016">
    <property type="protein sequence ID" value="KAG8463345.1"/>
    <property type="molecule type" value="Genomic_DNA"/>
</dbReference>
<accession>A0A8J5XQ06</accession>
<protein>
    <recommendedName>
        <fullName evidence="5">acetylornithine transaminase</fullName>
        <ecNumber evidence="5">2.6.1.11</ecNumber>
    </recommendedName>
</protein>
<dbReference type="InterPro" id="IPR015424">
    <property type="entry name" value="PyrdxlP-dep_Trfase"/>
</dbReference>
<dbReference type="EC" id="2.6.1.11" evidence="5"/>
<dbReference type="OrthoDB" id="425114at2759"/>
<organism evidence="11 12">
    <name type="scientific">Diacronema lutheri</name>
    <name type="common">Unicellular marine alga</name>
    <name type="synonym">Monochrysis lutheri</name>
    <dbReference type="NCBI Taxonomy" id="2081491"/>
    <lineage>
        <taxon>Eukaryota</taxon>
        <taxon>Haptista</taxon>
        <taxon>Haptophyta</taxon>
        <taxon>Pavlovophyceae</taxon>
        <taxon>Pavlovales</taxon>
        <taxon>Pavlovaceae</taxon>
        <taxon>Diacronema</taxon>
    </lineage>
</organism>
<dbReference type="PANTHER" id="PTHR11986:SF79">
    <property type="entry name" value="ACETYLORNITHINE AMINOTRANSFERASE, MITOCHONDRIAL"/>
    <property type="match status" value="1"/>
</dbReference>
<dbReference type="NCBIfam" id="NF002325">
    <property type="entry name" value="PRK01278.1"/>
    <property type="match status" value="1"/>
</dbReference>
<dbReference type="Pfam" id="PF00202">
    <property type="entry name" value="Aminotran_3"/>
    <property type="match status" value="1"/>
</dbReference>
<evidence type="ECO:0000256" key="7">
    <source>
        <dbReference type="ARBA" id="ARBA00022605"/>
    </source>
</evidence>
<keyword evidence="7" id="KW-0028">Amino-acid biosynthesis</keyword>
<keyword evidence="6" id="KW-0032">Aminotransferase</keyword>
<dbReference type="Proteomes" id="UP000751190">
    <property type="component" value="Unassembled WGS sequence"/>
</dbReference>
<dbReference type="GO" id="GO:0005739">
    <property type="term" value="C:mitochondrion"/>
    <property type="evidence" value="ECO:0007669"/>
    <property type="project" value="UniProtKB-SubCell"/>
</dbReference>
<dbReference type="AlphaFoldDB" id="A0A8J5XQ06"/>
<dbReference type="InterPro" id="IPR050103">
    <property type="entry name" value="Class-III_PLP-dep_AT"/>
</dbReference>
<dbReference type="CDD" id="cd00610">
    <property type="entry name" value="OAT_like"/>
    <property type="match status" value="1"/>
</dbReference>
<dbReference type="SUPFAM" id="SSF53383">
    <property type="entry name" value="PLP-dependent transferases"/>
    <property type="match status" value="1"/>
</dbReference>
<evidence type="ECO:0000256" key="1">
    <source>
        <dbReference type="ARBA" id="ARBA00001933"/>
    </source>
</evidence>
<comment type="caution">
    <text evidence="11">The sequence shown here is derived from an EMBL/GenBank/DDBJ whole genome shotgun (WGS) entry which is preliminary data.</text>
</comment>
<evidence type="ECO:0000256" key="10">
    <source>
        <dbReference type="RuleBase" id="RU003560"/>
    </source>
</evidence>
<keyword evidence="8" id="KW-0808">Transferase</keyword>
<comment type="subcellular location">
    <subcellularLocation>
        <location evidence="2">Mitochondrion</location>
    </subcellularLocation>
</comment>
<dbReference type="GO" id="GO:0042802">
    <property type="term" value="F:identical protein binding"/>
    <property type="evidence" value="ECO:0007669"/>
    <property type="project" value="TreeGrafter"/>
</dbReference>
<evidence type="ECO:0000256" key="4">
    <source>
        <dbReference type="ARBA" id="ARBA00008954"/>
    </source>
</evidence>
<evidence type="ECO:0000256" key="3">
    <source>
        <dbReference type="ARBA" id="ARBA00005024"/>
    </source>
</evidence>
<dbReference type="InterPro" id="IPR049704">
    <property type="entry name" value="Aminotrans_3_PPA_site"/>
</dbReference>
<reference evidence="11" key="1">
    <citation type="submission" date="2021-05" db="EMBL/GenBank/DDBJ databases">
        <title>The genome of the haptophyte Pavlova lutheri (Diacronema luteri, Pavlovales) - a model for lipid biosynthesis in eukaryotic algae.</title>
        <authorList>
            <person name="Hulatt C.J."/>
            <person name="Posewitz M.C."/>
        </authorList>
    </citation>
    <scope>NUCLEOTIDE SEQUENCE</scope>
    <source>
        <strain evidence="11">NIVA-4/92</strain>
    </source>
</reference>
<evidence type="ECO:0000313" key="12">
    <source>
        <dbReference type="Proteomes" id="UP000751190"/>
    </source>
</evidence>
<evidence type="ECO:0000256" key="2">
    <source>
        <dbReference type="ARBA" id="ARBA00004173"/>
    </source>
</evidence>
<dbReference type="GO" id="GO:0006526">
    <property type="term" value="P:L-arginine biosynthetic process"/>
    <property type="evidence" value="ECO:0007669"/>
    <property type="project" value="UniProtKB-UniPathway"/>
</dbReference>
<dbReference type="PIRSF" id="PIRSF000521">
    <property type="entry name" value="Transaminase_4ab_Lys_Orn"/>
    <property type="match status" value="1"/>
</dbReference>
<dbReference type="HAMAP" id="MF_01107">
    <property type="entry name" value="ArgD_aminotrans_3"/>
    <property type="match status" value="1"/>
</dbReference>
<dbReference type="InterPro" id="IPR015421">
    <property type="entry name" value="PyrdxlP-dep_Trfase_major"/>
</dbReference>
<dbReference type="UniPathway" id="UPA00068">
    <property type="reaction ID" value="UER00109"/>
</dbReference>
<dbReference type="InterPro" id="IPR005814">
    <property type="entry name" value="Aminotrans_3"/>
</dbReference>
<evidence type="ECO:0000256" key="9">
    <source>
        <dbReference type="ARBA" id="ARBA00022898"/>
    </source>
</evidence>
<comment type="pathway">
    <text evidence="3">Amino-acid biosynthesis; L-arginine biosynthesis; N(2)-acetyl-L-ornithine from L-glutamate: step 4/4.</text>
</comment>
<dbReference type="InterPro" id="IPR004636">
    <property type="entry name" value="AcOrn/SuccOrn_fam"/>
</dbReference>
<evidence type="ECO:0000256" key="5">
    <source>
        <dbReference type="ARBA" id="ARBA00012919"/>
    </source>
</evidence>
<evidence type="ECO:0000256" key="8">
    <source>
        <dbReference type="ARBA" id="ARBA00022679"/>
    </source>
</evidence>
<dbReference type="OMA" id="MVPGFKY"/>
<dbReference type="NCBIfam" id="TIGR00707">
    <property type="entry name" value="argD"/>
    <property type="match status" value="1"/>
</dbReference>
<keyword evidence="9 10" id="KW-0663">Pyridoxal phosphate</keyword>
<dbReference type="PROSITE" id="PS00600">
    <property type="entry name" value="AA_TRANSFER_CLASS_3"/>
    <property type="match status" value="1"/>
</dbReference>
<sequence>MGPGLLVALGCAAVSAPPSMRTATRIGAPRASPRLASTVQTKNSAPVEGGAYDTSGFDSVVMKTYSRVPIAIDRGEGCVLWDTSGKRYLDFAAGIATACLGHAHPALVDAVTEQMRRVHHTSNLYYIPKQGDLAQMLTDRSPTDKVFFCNSGAEANEAAIKLARKHARTKHEITEPVIISAQSSFHGRTLATIAATGQFKYQEPFLPMPAGFVHTPYNDVAALRETVERIEKSGPFGLGKQKRLAAILLEPLQGEGGIKPGDPAFFAEARRLCDERGALLMYDEVQTGIGRTGTFWGHERIGVRPDVITCAKALGGGVPIGAMLCTEAANVFAPGDHASTYGGNFLASAAGVAVLRELDRANVLANVRARGEQLRDLLEAISAKPGSHLAQVRGWGLILGAQLGESARCTAAQVCAQAAQGGLLLVPAGPNVVRFVPPLIVTEAEVAQAASIFEQALADASAAAAKAAAPA</sequence>
<dbReference type="PANTHER" id="PTHR11986">
    <property type="entry name" value="AMINOTRANSFERASE CLASS III"/>
    <property type="match status" value="1"/>
</dbReference>
<dbReference type="Gene3D" id="3.40.640.10">
    <property type="entry name" value="Type I PLP-dependent aspartate aminotransferase-like (Major domain)"/>
    <property type="match status" value="1"/>
</dbReference>
<gene>
    <name evidence="11" type="ORF">KFE25_004856</name>
</gene>
<dbReference type="Gene3D" id="3.90.1150.10">
    <property type="entry name" value="Aspartate Aminotransferase, domain 1"/>
    <property type="match status" value="1"/>
</dbReference>
<dbReference type="GO" id="GO:0030170">
    <property type="term" value="F:pyridoxal phosphate binding"/>
    <property type="evidence" value="ECO:0007669"/>
    <property type="project" value="InterPro"/>
</dbReference>
<comment type="cofactor">
    <cofactor evidence="1">
        <name>pyridoxal 5'-phosphate</name>
        <dbReference type="ChEBI" id="CHEBI:597326"/>
    </cofactor>
</comment>
<dbReference type="GO" id="GO:0003992">
    <property type="term" value="F:N2-acetyl-L-ornithine:2-oxoglutarate 5-aminotransferase activity"/>
    <property type="evidence" value="ECO:0007669"/>
    <property type="project" value="UniProtKB-EC"/>
</dbReference>
<name>A0A8J5XQ06_DIALT</name>